<dbReference type="AlphaFoldDB" id="A0A7W2AA35"/>
<keyword evidence="3" id="KW-1185">Reference proteome</keyword>
<accession>A0A7W2AA35</accession>
<feature type="transmembrane region" description="Helical" evidence="1">
    <location>
        <begin position="104"/>
        <end position="126"/>
    </location>
</feature>
<dbReference type="Proteomes" id="UP000535491">
    <property type="component" value="Unassembled WGS sequence"/>
</dbReference>
<comment type="caution">
    <text evidence="2">The sequence shown here is derived from an EMBL/GenBank/DDBJ whole genome shotgun (WGS) entry which is preliminary data.</text>
</comment>
<keyword evidence="1" id="KW-0472">Membrane</keyword>
<organism evidence="2 3">
    <name type="scientific">Paenactinomyces guangxiensis</name>
    <dbReference type="NCBI Taxonomy" id="1490290"/>
    <lineage>
        <taxon>Bacteria</taxon>
        <taxon>Bacillati</taxon>
        <taxon>Bacillota</taxon>
        <taxon>Bacilli</taxon>
        <taxon>Bacillales</taxon>
        <taxon>Thermoactinomycetaceae</taxon>
        <taxon>Paenactinomyces</taxon>
    </lineage>
</organism>
<sequence length="175" mass="19528">MEKIGLFSCWIFVLLGVGLGLKLASLNQPILMIMVPFIFFILAATLCIMGQGIGSVIVWISVLGILGSIINILSSILVYGLTEGLDIFDHKEYWWASLIPSNKLVGFLANTIGFMSFITIFLLLPFRSKRNLKFLGTWFLLLALVCCVTSPLFYLFSILLFIITGILCIRKPRSL</sequence>
<evidence type="ECO:0000313" key="3">
    <source>
        <dbReference type="Proteomes" id="UP000535491"/>
    </source>
</evidence>
<evidence type="ECO:0000313" key="2">
    <source>
        <dbReference type="EMBL" id="MBA4496370.1"/>
    </source>
</evidence>
<keyword evidence="1" id="KW-0812">Transmembrane</keyword>
<gene>
    <name evidence="2" type="ORF">H1191_19070</name>
</gene>
<dbReference type="RefSeq" id="WP_181754728.1">
    <property type="nucleotide sequence ID" value="NZ_JACEIQ010000032.1"/>
</dbReference>
<reference evidence="2 3" key="1">
    <citation type="submission" date="2020-07" db="EMBL/GenBank/DDBJ databases">
        <authorList>
            <person name="Feng H."/>
        </authorList>
    </citation>
    <scope>NUCLEOTIDE SEQUENCE [LARGE SCALE GENOMIC DNA]</scope>
    <source>
        <strain evidence="3">s-10</strain>
    </source>
</reference>
<keyword evidence="1" id="KW-1133">Transmembrane helix</keyword>
<protein>
    <submittedName>
        <fullName evidence="2">Uncharacterized protein</fullName>
    </submittedName>
</protein>
<feature type="transmembrane region" description="Helical" evidence="1">
    <location>
        <begin position="56"/>
        <end position="81"/>
    </location>
</feature>
<feature type="transmembrane region" description="Helical" evidence="1">
    <location>
        <begin position="30"/>
        <end position="49"/>
    </location>
</feature>
<feature type="transmembrane region" description="Helical" evidence="1">
    <location>
        <begin position="138"/>
        <end position="167"/>
    </location>
</feature>
<proteinExistence type="predicted"/>
<evidence type="ECO:0000256" key="1">
    <source>
        <dbReference type="SAM" id="Phobius"/>
    </source>
</evidence>
<dbReference type="EMBL" id="JACEIQ010000032">
    <property type="protein sequence ID" value="MBA4496370.1"/>
    <property type="molecule type" value="Genomic_DNA"/>
</dbReference>
<name>A0A7W2AA35_9BACL</name>